<evidence type="ECO:0000313" key="2">
    <source>
        <dbReference type="EMBL" id="OFW59219.1"/>
    </source>
</evidence>
<dbReference type="InterPro" id="IPR044876">
    <property type="entry name" value="HRDC_dom_sf"/>
</dbReference>
<dbReference type="InterPro" id="IPR002562">
    <property type="entry name" value="3'-5'_exonuclease_dom"/>
</dbReference>
<sequence>MIDYEYIDNEPDLRKMQKQLRRPGRLSIDLESDSYHHYGEKIALIQLSDGKHIFLLDPFEVDISVLAPLFQDGSREKIFHDVDYDGRMIFTFLKVKPYPIFDTMIAGRMLGREKVGLADLLNECFDLNLDKGLQKADWSQRPLSREMLKYAALDVAYLLPLRDHLAGEIEATGRTKWATEEFARLVNNLEAMPEREVNVLKFKGARELNSRQLAILEKLLHWRERKAKSFDVPNFKIIGNERLLRIAEYQPRSRRALEESRILSPRQLARFGNDIAVAVERGLKVPAPKLPNFPRQVHQKRDLVAERVLRNLKTVRDRKAGELKLDPGFLMPNGILKAIAKAKPQDISEMRECCGLRNWQLDVMGEALIQSIHRATGRHVT</sequence>
<feature type="domain" description="HRDC" evidence="1">
    <location>
        <begin position="209"/>
        <end position="289"/>
    </location>
</feature>
<dbReference type="GO" id="GO:0008408">
    <property type="term" value="F:3'-5' exonuclease activity"/>
    <property type="evidence" value="ECO:0007669"/>
    <property type="project" value="InterPro"/>
</dbReference>
<comment type="caution">
    <text evidence="2">The sequence shown here is derived from an EMBL/GenBank/DDBJ whole genome shotgun (WGS) entry which is preliminary data.</text>
</comment>
<dbReference type="SMART" id="SM00474">
    <property type="entry name" value="35EXOc"/>
    <property type="match status" value="1"/>
</dbReference>
<feature type="domain" description="HRDC" evidence="1">
    <location>
        <begin position="302"/>
        <end position="381"/>
    </location>
</feature>
<name>A0A1F2WQV2_9ACTN</name>
<accession>A0A1F2WQV2</accession>
<dbReference type="GO" id="GO:0003676">
    <property type="term" value="F:nucleic acid binding"/>
    <property type="evidence" value="ECO:0007669"/>
    <property type="project" value="InterPro"/>
</dbReference>
<dbReference type="PANTHER" id="PTHR47649">
    <property type="entry name" value="RIBONUCLEASE D"/>
    <property type="match status" value="1"/>
</dbReference>
<evidence type="ECO:0000259" key="1">
    <source>
        <dbReference type="PROSITE" id="PS50967"/>
    </source>
</evidence>
<dbReference type="InterPro" id="IPR012337">
    <property type="entry name" value="RNaseH-like_sf"/>
</dbReference>
<dbReference type="PANTHER" id="PTHR47649:SF1">
    <property type="entry name" value="RIBONUCLEASE D"/>
    <property type="match status" value="1"/>
</dbReference>
<dbReference type="InterPro" id="IPR010997">
    <property type="entry name" value="HRDC-like_sf"/>
</dbReference>
<dbReference type="Pfam" id="PF01612">
    <property type="entry name" value="DNA_pol_A_exo1"/>
    <property type="match status" value="1"/>
</dbReference>
<organism evidence="2 3">
    <name type="scientific">Candidatus Solincola sediminis</name>
    <dbReference type="NCBI Taxonomy" id="1797199"/>
    <lineage>
        <taxon>Bacteria</taxon>
        <taxon>Bacillati</taxon>
        <taxon>Actinomycetota</taxon>
        <taxon>Candidatus Geothermincolia</taxon>
        <taxon>Candidatus Geothermincolales</taxon>
        <taxon>Candidatus Geothermincolaceae</taxon>
        <taxon>Candidatus Solincola</taxon>
    </lineage>
</organism>
<proteinExistence type="predicted"/>
<dbReference type="SUPFAM" id="SSF47819">
    <property type="entry name" value="HRDC-like"/>
    <property type="match status" value="2"/>
</dbReference>
<dbReference type="Gene3D" id="3.30.420.10">
    <property type="entry name" value="Ribonuclease H-like superfamily/Ribonuclease H"/>
    <property type="match status" value="1"/>
</dbReference>
<dbReference type="GO" id="GO:0000166">
    <property type="term" value="F:nucleotide binding"/>
    <property type="evidence" value="ECO:0007669"/>
    <property type="project" value="InterPro"/>
</dbReference>
<dbReference type="CDD" id="cd06142">
    <property type="entry name" value="RNaseD_exo"/>
    <property type="match status" value="1"/>
</dbReference>
<dbReference type="PROSITE" id="PS50967">
    <property type="entry name" value="HRDC"/>
    <property type="match status" value="2"/>
</dbReference>
<protein>
    <recommendedName>
        <fullName evidence="1">HRDC domain-containing protein</fullName>
    </recommendedName>
</protein>
<dbReference type="InterPro" id="IPR036397">
    <property type="entry name" value="RNaseH_sf"/>
</dbReference>
<dbReference type="InterPro" id="IPR051086">
    <property type="entry name" value="RNase_D-like"/>
</dbReference>
<dbReference type="GO" id="GO:0006139">
    <property type="term" value="P:nucleobase-containing compound metabolic process"/>
    <property type="evidence" value="ECO:0007669"/>
    <property type="project" value="InterPro"/>
</dbReference>
<reference evidence="2 3" key="1">
    <citation type="journal article" date="2016" name="Nat. Commun.">
        <title>Thousands of microbial genomes shed light on interconnected biogeochemical processes in an aquifer system.</title>
        <authorList>
            <person name="Anantharaman K."/>
            <person name="Brown C.T."/>
            <person name="Hug L.A."/>
            <person name="Sharon I."/>
            <person name="Castelle C.J."/>
            <person name="Probst A.J."/>
            <person name="Thomas B.C."/>
            <person name="Singh A."/>
            <person name="Wilkins M.J."/>
            <person name="Karaoz U."/>
            <person name="Brodie E.L."/>
            <person name="Williams K.H."/>
            <person name="Hubbard S.S."/>
            <person name="Banfield J.F."/>
        </authorList>
    </citation>
    <scope>NUCLEOTIDE SEQUENCE [LARGE SCALE GENOMIC DNA]</scope>
</reference>
<gene>
    <name evidence="2" type="ORF">A2Y75_01710</name>
</gene>
<dbReference type="AlphaFoldDB" id="A0A1F2WQV2"/>
<dbReference type="SUPFAM" id="SSF53098">
    <property type="entry name" value="Ribonuclease H-like"/>
    <property type="match status" value="1"/>
</dbReference>
<dbReference type="EMBL" id="MELK01000017">
    <property type="protein sequence ID" value="OFW59219.1"/>
    <property type="molecule type" value="Genomic_DNA"/>
</dbReference>
<dbReference type="InterPro" id="IPR002121">
    <property type="entry name" value="HRDC_dom"/>
</dbReference>
<dbReference type="Pfam" id="PF00570">
    <property type="entry name" value="HRDC"/>
    <property type="match status" value="2"/>
</dbReference>
<dbReference type="SMART" id="SM00341">
    <property type="entry name" value="HRDC"/>
    <property type="match status" value="2"/>
</dbReference>
<evidence type="ECO:0000313" key="3">
    <source>
        <dbReference type="Proteomes" id="UP000177876"/>
    </source>
</evidence>
<dbReference type="Gene3D" id="1.10.150.80">
    <property type="entry name" value="HRDC domain"/>
    <property type="match status" value="2"/>
</dbReference>
<dbReference type="Proteomes" id="UP000177876">
    <property type="component" value="Unassembled WGS sequence"/>
</dbReference>
<dbReference type="STRING" id="1797197.A2Y75_01710"/>